<evidence type="ECO:0000259" key="2">
    <source>
        <dbReference type="Pfam" id="PF07992"/>
    </source>
</evidence>
<protein>
    <recommendedName>
        <fullName evidence="2">FAD/NAD(P)-binding domain-containing protein</fullName>
    </recommendedName>
</protein>
<dbReference type="EMBL" id="JNBS01001761">
    <property type="protein sequence ID" value="OQS00067.1"/>
    <property type="molecule type" value="Genomic_DNA"/>
</dbReference>
<comment type="caution">
    <text evidence="3">The sequence shown here is derived from an EMBL/GenBank/DDBJ whole genome shotgun (WGS) entry which is preliminary data.</text>
</comment>
<dbReference type="Pfam" id="PF07992">
    <property type="entry name" value="Pyr_redox_2"/>
    <property type="match status" value="1"/>
</dbReference>
<feature type="region of interest" description="Disordered" evidence="1">
    <location>
        <begin position="496"/>
        <end position="558"/>
    </location>
</feature>
<dbReference type="OrthoDB" id="19679at2759"/>
<dbReference type="InterPro" id="IPR023753">
    <property type="entry name" value="FAD/NAD-binding_dom"/>
</dbReference>
<evidence type="ECO:0000256" key="1">
    <source>
        <dbReference type="SAM" id="MobiDB-lite"/>
    </source>
</evidence>
<proteinExistence type="predicted"/>
<evidence type="ECO:0000313" key="4">
    <source>
        <dbReference type="Proteomes" id="UP000243217"/>
    </source>
</evidence>
<reference evidence="3 4" key="1">
    <citation type="journal article" date="2014" name="Genome Biol. Evol.">
        <title>The secreted proteins of Achlya hypogyna and Thraustotheca clavata identify the ancestral oomycete secretome and reveal gene acquisitions by horizontal gene transfer.</title>
        <authorList>
            <person name="Misner I."/>
            <person name="Blouin N."/>
            <person name="Leonard G."/>
            <person name="Richards T.A."/>
            <person name="Lane C.E."/>
        </authorList>
    </citation>
    <scope>NUCLEOTIDE SEQUENCE [LARGE SCALE GENOMIC DNA]</scope>
    <source>
        <strain evidence="3 4">ATCC 34112</strain>
    </source>
</reference>
<dbReference type="Proteomes" id="UP000243217">
    <property type="component" value="Unassembled WGS sequence"/>
</dbReference>
<name>A0A1V9ZQ02_9STRA</name>
<dbReference type="InterPro" id="IPR036188">
    <property type="entry name" value="FAD/NAD-bd_sf"/>
</dbReference>
<accession>A0A1V9ZQ02</accession>
<dbReference type="SUPFAM" id="SSF51905">
    <property type="entry name" value="FAD/NAD(P)-binding domain"/>
    <property type="match status" value="1"/>
</dbReference>
<dbReference type="AlphaFoldDB" id="A0A1V9ZQ02"/>
<dbReference type="Gene3D" id="3.50.50.60">
    <property type="entry name" value="FAD/NAD(P)-binding domain"/>
    <property type="match status" value="1"/>
</dbReference>
<evidence type="ECO:0000313" key="3">
    <source>
        <dbReference type="EMBL" id="OQS00067.1"/>
    </source>
</evidence>
<dbReference type="GO" id="GO:0016491">
    <property type="term" value="F:oxidoreductase activity"/>
    <property type="evidence" value="ECO:0007669"/>
    <property type="project" value="InterPro"/>
</dbReference>
<gene>
    <name evidence="3" type="ORF">THRCLA_21762</name>
</gene>
<dbReference type="PRINTS" id="PR00368">
    <property type="entry name" value="FADPNR"/>
</dbReference>
<sequence>METTYKLAIVGGGPAGIGIFVRAARLGYLDQLLTDGVVLIHDGPIATLGRGKLGDYIINSNTFAKSLLGSVLDEKLELDPPESIEGTYLKSLSAHPSAQRLAQVGNASVSLIELGKFLEAVGYATRLEMMKYPKTSDCLTDTKATKIERTDKDLCKITTTRDGVESIFWAKNVVLAMGGTQQLPPPADLDPCYLSKTWTSDKVLCEPGRRELAAALSNAKDKKVCIIGGSHSSFSVAWVLLNKMHPKSKTDDAKPIQFNAKDITILHRGAIRCFYNTRKEAEADGVVVDKSDRAGNINTFTGLREDAKALFMAASTGHEPRVKLYQVKRGAPGAALRKQAFDGASAIIWCCGYTTKMIPIIDHSMDKAFSISRGAVRVDLKGQVIDNAGESLPWLFGVGIGFCLRAAVDEMKEETRADGVTVYHRRGATLVLAAVFGNCIYGKDCTSFEEMIEKCEKRRKEDKQHESKIPLTPSMSKKRISQPLTDEAHVQNQLIIAPRKSSLTARKESSPTKQNKNQTIDETKAIRRSSFELGRHTSLSHSIKAPKSCGKPMLAGSAQHAIRSIRTGVL</sequence>
<feature type="domain" description="FAD/NAD(P)-binding" evidence="2">
    <location>
        <begin position="5"/>
        <end position="270"/>
    </location>
</feature>
<organism evidence="3 4">
    <name type="scientific">Thraustotheca clavata</name>
    <dbReference type="NCBI Taxonomy" id="74557"/>
    <lineage>
        <taxon>Eukaryota</taxon>
        <taxon>Sar</taxon>
        <taxon>Stramenopiles</taxon>
        <taxon>Oomycota</taxon>
        <taxon>Saprolegniomycetes</taxon>
        <taxon>Saprolegniales</taxon>
        <taxon>Achlyaceae</taxon>
        <taxon>Thraustotheca</taxon>
    </lineage>
</organism>
<feature type="compositionally biased region" description="Basic and acidic residues" evidence="1">
    <location>
        <begin position="519"/>
        <end position="535"/>
    </location>
</feature>
<keyword evidence="4" id="KW-1185">Reference proteome</keyword>